<dbReference type="AlphaFoldDB" id="A0A329UDL4"/>
<reference evidence="2 3" key="1">
    <citation type="submission" date="2018-02" db="EMBL/GenBank/DDBJ databases">
        <title>Complete genome sequencing of Faecalibacterium prausnitzii strains isolated from the human gut.</title>
        <authorList>
            <person name="Fitzgerald B.C."/>
            <person name="Shkoporov A.N."/>
            <person name="Ross P.R."/>
            <person name="Hill C."/>
        </authorList>
    </citation>
    <scope>NUCLEOTIDE SEQUENCE [LARGE SCALE GENOMIC DNA]</scope>
    <source>
        <strain evidence="2 3">APC923/51-1</strain>
    </source>
</reference>
<dbReference type="InterPro" id="IPR036866">
    <property type="entry name" value="RibonucZ/Hydroxyglut_hydro"/>
</dbReference>
<comment type="caution">
    <text evidence="2">The sequence shown here is derived from an EMBL/GenBank/DDBJ whole genome shotgun (WGS) entry which is preliminary data.</text>
</comment>
<feature type="domain" description="Metallo-beta-lactamase" evidence="1">
    <location>
        <begin position="23"/>
        <end position="158"/>
    </location>
</feature>
<accession>A0A329UDL4</accession>
<dbReference type="InterPro" id="IPR001279">
    <property type="entry name" value="Metallo-B-lactamas"/>
</dbReference>
<evidence type="ECO:0000313" key="3">
    <source>
        <dbReference type="Proteomes" id="UP000251281"/>
    </source>
</evidence>
<evidence type="ECO:0000259" key="1">
    <source>
        <dbReference type="Pfam" id="PF12706"/>
    </source>
</evidence>
<protein>
    <recommendedName>
        <fullName evidence="1">Metallo-beta-lactamase domain-containing protein</fullName>
    </recommendedName>
</protein>
<organism evidence="2 3">
    <name type="scientific">Faecalibacterium prausnitzii</name>
    <dbReference type="NCBI Taxonomy" id="853"/>
    <lineage>
        <taxon>Bacteria</taxon>
        <taxon>Bacillati</taxon>
        <taxon>Bacillota</taxon>
        <taxon>Clostridia</taxon>
        <taxon>Eubacteriales</taxon>
        <taxon>Oscillospiraceae</taxon>
        <taxon>Faecalibacterium</taxon>
    </lineage>
</organism>
<dbReference type="Proteomes" id="UP000251281">
    <property type="component" value="Unassembled WGS sequence"/>
</dbReference>
<dbReference type="RefSeq" id="WP_112089980.1">
    <property type="nucleotide sequence ID" value="NZ_PRLD01000001.1"/>
</dbReference>
<proteinExistence type="predicted"/>
<name>A0A329UDL4_9FIRM</name>
<dbReference type="Pfam" id="PF12706">
    <property type="entry name" value="Lactamase_B_2"/>
    <property type="match status" value="1"/>
</dbReference>
<gene>
    <name evidence="2" type="ORF">C4N24_01225</name>
</gene>
<dbReference type="EMBL" id="PRLD01000001">
    <property type="protein sequence ID" value="RAW60757.1"/>
    <property type="molecule type" value="Genomic_DNA"/>
</dbReference>
<dbReference type="SUPFAM" id="SSF56281">
    <property type="entry name" value="Metallo-hydrolase/oxidoreductase"/>
    <property type="match status" value="1"/>
</dbReference>
<evidence type="ECO:0000313" key="2">
    <source>
        <dbReference type="EMBL" id="RAW60757.1"/>
    </source>
</evidence>
<dbReference type="Gene3D" id="3.60.15.10">
    <property type="entry name" value="Ribonuclease Z/Hydroxyacylglutathione hydrolase-like"/>
    <property type="match status" value="1"/>
</dbReference>
<sequence length="222" mass="25133">MVKYNIISTGSDGNATILEDFVLVDCGVPYKALEPYVPKLKLVLLTHIHSDHFQKRTIKRLASERPTLRFGCCRWLVPPLIAAGVPERQIDVLAPRTLYGYGLCNVIPVMLAHNVPNCGYKVHFPSGKVIYATDTNNLDGIQAIGYDLYLIESNYRDEDIQAKIQEKKVAGQYAYELQVLRNHLSEAKCNDFLERNMKANSVYIPMHVHVDKENAHDCDSEN</sequence>